<dbReference type="GO" id="GO:0005886">
    <property type="term" value="C:plasma membrane"/>
    <property type="evidence" value="ECO:0007669"/>
    <property type="project" value="UniProtKB-SubCell"/>
</dbReference>
<evidence type="ECO:0000256" key="1">
    <source>
        <dbReference type="ARBA" id="ARBA00004651"/>
    </source>
</evidence>
<feature type="domain" description="DUF2179" evidence="7">
    <location>
        <begin position="253"/>
        <end position="307"/>
    </location>
</feature>
<protein>
    <recommendedName>
        <fullName evidence="7">DUF2179 domain-containing protein</fullName>
    </recommendedName>
</protein>
<dbReference type="Pfam" id="PF02588">
    <property type="entry name" value="YitT_membrane"/>
    <property type="match status" value="1"/>
</dbReference>
<dbReference type="InterPro" id="IPR051461">
    <property type="entry name" value="UPF0750_membrane"/>
</dbReference>
<keyword evidence="5 6" id="KW-0472">Membrane</keyword>
<evidence type="ECO:0000313" key="9">
    <source>
        <dbReference type="Proteomes" id="UP000004416"/>
    </source>
</evidence>
<dbReference type="EMBL" id="AFZX01000094">
    <property type="protein sequence ID" value="EHL05626.1"/>
    <property type="molecule type" value="Genomic_DNA"/>
</dbReference>
<feature type="transmembrane region" description="Helical" evidence="6">
    <location>
        <begin position="111"/>
        <end position="128"/>
    </location>
</feature>
<dbReference type="InterPro" id="IPR003740">
    <property type="entry name" value="YitT"/>
</dbReference>
<dbReference type="CDD" id="cd16380">
    <property type="entry name" value="YitT_C"/>
    <property type="match status" value="1"/>
</dbReference>
<feature type="transmembrane region" description="Helical" evidence="6">
    <location>
        <begin position="84"/>
        <end position="104"/>
    </location>
</feature>
<organism evidence="8 9">
    <name type="scientific">Desulfitobacterium hafniense DP7</name>
    <dbReference type="NCBI Taxonomy" id="537010"/>
    <lineage>
        <taxon>Bacteria</taxon>
        <taxon>Bacillati</taxon>
        <taxon>Bacillota</taxon>
        <taxon>Clostridia</taxon>
        <taxon>Eubacteriales</taxon>
        <taxon>Desulfitobacteriaceae</taxon>
        <taxon>Desulfitobacterium</taxon>
    </lineage>
</organism>
<keyword evidence="4 6" id="KW-1133">Transmembrane helix</keyword>
<reference evidence="8 9" key="1">
    <citation type="submission" date="2011-08" db="EMBL/GenBank/DDBJ databases">
        <authorList>
            <person name="Weinstock G."/>
            <person name="Sodergren E."/>
            <person name="Clifton S."/>
            <person name="Fulton L."/>
            <person name="Fulton B."/>
            <person name="Courtney L."/>
            <person name="Fronick C."/>
            <person name="Harrison M."/>
            <person name="Strong C."/>
            <person name="Farmer C."/>
            <person name="Delahaunty K."/>
            <person name="Markovic C."/>
            <person name="Hall O."/>
            <person name="Minx P."/>
            <person name="Tomlinson C."/>
            <person name="Mitreva M."/>
            <person name="Hou S."/>
            <person name="Chen J."/>
            <person name="Wollam A."/>
            <person name="Pepin K.H."/>
            <person name="Johnson M."/>
            <person name="Bhonagiri V."/>
            <person name="Zhang X."/>
            <person name="Suruliraj S."/>
            <person name="Warren W."/>
            <person name="Chinwalla A."/>
            <person name="Mardis E.R."/>
            <person name="Wilson R.K."/>
        </authorList>
    </citation>
    <scope>NUCLEOTIDE SEQUENCE [LARGE SCALE GENOMIC DNA]</scope>
    <source>
        <strain evidence="8 9">DP7</strain>
    </source>
</reference>
<comment type="subcellular location">
    <subcellularLocation>
        <location evidence="1">Cell membrane</location>
        <topology evidence="1">Multi-pass membrane protein</topology>
    </subcellularLocation>
</comment>
<dbReference type="Proteomes" id="UP000004416">
    <property type="component" value="Unassembled WGS sequence"/>
</dbReference>
<name>G9XRP8_DESHA</name>
<evidence type="ECO:0000256" key="2">
    <source>
        <dbReference type="ARBA" id="ARBA00022475"/>
    </source>
</evidence>
<dbReference type="InterPro" id="IPR015867">
    <property type="entry name" value="N-reg_PII/ATP_PRibTrfase_C"/>
</dbReference>
<dbReference type="Gene3D" id="3.30.70.120">
    <property type="match status" value="1"/>
</dbReference>
<dbReference type="HOGENOM" id="CLU_063199_1_0_9"/>
<comment type="caution">
    <text evidence="8">The sequence shown here is derived from an EMBL/GenBank/DDBJ whole genome shotgun (WGS) entry which is preliminary data.</text>
</comment>
<dbReference type="PANTHER" id="PTHR33545">
    <property type="entry name" value="UPF0750 MEMBRANE PROTEIN YITT-RELATED"/>
    <property type="match status" value="1"/>
</dbReference>
<feature type="transmembrane region" description="Helical" evidence="6">
    <location>
        <begin position="45"/>
        <end position="64"/>
    </location>
</feature>
<keyword evidence="2" id="KW-1003">Cell membrane</keyword>
<proteinExistence type="predicted"/>
<evidence type="ECO:0000313" key="8">
    <source>
        <dbReference type="EMBL" id="EHL05626.1"/>
    </source>
</evidence>
<dbReference type="PIRSF" id="PIRSF006483">
    <property type="entry name" value="Membrane_protein_YitT"/>
    <property type="match status" value="1"/>
</dbReference>
<dbReference type="InterPro" id="IPR019264">
    <property type="entry name" value="DUF2179"/>
</dbReference>
<evidence type="ECO:0000256" key="4">
    <source>
        <dbReference type="ARBA" id="ARBA00022989"/>
    </source>
</evidence>
<dbReference type="PATRIC" id="fig|537010.4.peg.3412"/>
<sequence length="316" mass="34991">MLKLNGKKCIKKVEECILVEEEVVVQACLTRNHQKMKIRSLVKRAFFITFGAVAMAFGLEGILIPNHIIDGGVTGVSMMLSHLTPIKLGVFLFLLNLPFFFLGYKQIGKTFAVSMLYGILTLAVSTFLMHDLAPVVHDEILAVVFGGLMLGFGVGLVIRNGGVLDGTETLAILIEKKLPFSVGEIIMIINVIIFSVAAFVYGLENALYSMLTYYIAFKTIDIVVKGFEDMKSVYIISECNQIIAETIAQRLGRGVTYLRGEGSFTGDDKNIIFCVFTRLEEAKMKDIIREIDPSAFVIISDVGEVKGGRFKKRDIH</sequence>
<keyword evidence="3 6" id="KW-0812">Transmembrane</keyword>
<evidence type="ECO:0000256" key="3">
    <source>
        <dbReference type="ARBA" id="ARBA00022692"/>
    </source>
</evidence>
<feature type="transmembrane region" description="Helical" evidence="6">
    <location>
        <begin position="140"/>
        <end position="158"/>
    </location>
</feature>
<dbReference type="PANTHER" id="PTHR33545:SF3">
    <property type="entry name" value="UPF0750 MEMBRANE PROTEIN YQFU"/>
    <property type="match status" value="1"/>
</dbReference>
<accession>G9XRP8</accession>
<gene>
    <name evidence="8" type="ORF">HMPREF0322_03646</name>
</gene>
<evidence type="ECO:0000259" key="7">
    <source>
        <dbReference type="Pfam" id="PF10035"/>
    </source>
</evidence>
<evidence type="ECO:0000256" key="6">
    <source>
        <dbReference type="SAM" id="Phobius"/>
    </source>
</evidence>
<feature type="transmembrane region" description="Helical" evidence="6">
    <location>
        <begin position="178"/>
        <end position="200"/>
    </location>
</feature>
<dbReference type="Pfam" id="PF10035">
    <property type="entry name" value="DUF2179"/>
    <property type="match status" value="1"/>
</dbReference>
<evidence type="ECO:0000256" key="5">
    <source>
        <dbReference type="ARBA" id="ARBA00023136"/>
    </source>
</evidence>
<dbReference type="AlphaFoldDB" id="G9XRP8"/>